<organism evidence="1 2">
    <name type="scientific">Hibiscus syriacus</name>
    <name type="common">Rose of Sharon</name>
    <dbReference type="NCBI Taxonomy" id="106335"/>
    <lineage>
        <taxon>Eukaryota</taxon>
        <taxon>Viridiplantae</taxon>
        <taxon>Streptophyta</taxon>
        <taxon>Embryophyta</taxon>
        <taxon>Tracheophyta</taxon>
        <taxon>Spermatophyta</taxon>
        <taxon>Magnoliopsida</taxon>
        <taxon>eudicotyledons</taxon>
        <taxon>Gunneridae</taxon>
        <taxon>Pentapetalae</taxon>
        <taxon>rosids</taxon>
        <taxon>malvids</taxon>
        <taxon>Malvales</taxon>
        <taxon>Malvaceae</taxon>
        <taxon>Malvoideae</taxon>
        <taxon>Hibiscus</taxon>
    </lineage>
</organism>
<evidence type="ECO:0000313" key="2">
    <source>
        <dbReference type="Proteomes" id="UP000436088"/>
    </source>
</evidence>
<dbReference type="EMBL" id="VEPZ02001498">
    <property type="protein sequence ID" value="KAE8670829.1"/>
    <property type="molecule type" value="Genomic_DNA"/>
</dbReference>
<proteinExistence type="predicted"/>
<dbReference type="PANTHER" id="PTHR33512:SF4">
    <property type="entry name" value="PROTEIN, PUTATIVE (DUF1191)-RELATED"/>
    <property type="match status" value="1"/>
</dbReference>
<sequence length="115" mass="13384">MEVSIARIRSRTLWKQGANLSSFRIMSHTVLIPHIQRLAIVNENLRNRSSLLYFRLLIDHSCGYFVFVSIKLLKTKRNQAMERQADEGEILNNRWADRPPEVNTVAPSFVHPKPE</sequence>
<name>A0A6A2Y9R0_HIBSY</name>
<dbReference type="PANTHER" id="PTHR33512">
    <property type="entry name" value="PROTEIN, PUTATIVE (DUF1191)-RELATED"/>
    <property type="match status" value="1"/>
</dbReference>
<dbReference type="InterPro" id="IPR010605">
    <property type="entry name" value="DUF1191"/>
</dbReference>
<dbReference type="Proteomes" id="UP000436088">
    <property type="component" value="Unassembled WGS sequence"/>
</dbReference>
<gene>
    <name evidence="1" type="ORF">F3Y22_tig00112072pilonHSYRG00054</name>
</gene>
<dbReference type="GO" id="GO:0016020">
    <property type="term" value="C:membrane"/>
    <property type="evidence" value="ECO:0007669"/>
    <property type="project" value="TreeGrafter"/>
</dbReference>
<keyword evidence="2" id="KW-1185">Reference proteome</keyword>
<dbReference type="AlphaFoldDB" id="A0A6A2Y9R0"/>
<dbReference type="Pfam" id="PF06697">
    <property type="entry name" value="DUF1191"/>
    <property type="match status" value="1"/>
</dbReference>
<accession>A0A6A2Y9R0</accession>
<protein>
    <submittedName>
        <fullName evidence="1">6-phosphogluconate dehydrogenase family protein isoform 1</fullName>
    </submittedName>
</protein>
<comment type="caution">
    <text evidence="1">The sequence shown here is derived from an EMBL/GenBank/DDBJ whole genome shotgun (WGS) entry which is preliminary data.</text>
</comment>
<reference evidence="1" key="1">
    <citation type="submission" date="2019-09" db="EMBL/GenBank/DDBJ databases">
        <title>Draft genome information of white flower Hibiscus syriacus.</title>
        <authorList>
            <person name="Kim Y.-M."/>
        </authorList>
    </citation>
    <scope>NUCLEOTIDE SEQUENCE [LARGE SCALE GENOMIC DNA]</scope>
    <source>
        <strain evidence="1">YM2019G1</strain>
    </source>
</reference>
<evidence type="ECO:0000313" key="1">
    <source>
        <dbReference type="EMBL" id="KAE8670829.1"/>
    </source>
</evidence>